<dbReference type="Pfam" id="PF00069">
    <property type="entry name" value="Pkinase"/>
    <property type="match status" value="1"/>
</dbReference>
<dbReference type="STRING" id="6573.A0A210PUJ3"/>
<dbReference type="OrthoDB" id="541276at2759"/>
<feature type="domain" description="Protein kinase" evidence="1">
    <location>
        <begin position="5"/>
        <end position="270"/>
    </location>
</feature>
<proteinExistence type="predicted"/>
<dbReference type="PANTHER" id="PTHR24362:SF309">
    <property type="entry name" value="PROTEIN KINASE DOMAIN-CONTAINING PROTEIN"/>
    <property type="match status" value="1"/>
</dbReference>
<dbReference type="Gene3D" id="1.10.510.10">
    <property type="entry name" value="Transferase(Phosphotransferase) domain 1"/>
    <property type="match status" value="1"/>
</dbReference>
<dbReference type="InterPro" id="IPR000719">
    <property type="entry name" value="Prot_kinase_dom"/>
</dbReference>
<comment type="caution">
    <text evidence="2">The sequence shown here is derived from an EMBL/GenBank/DDBJ whole genome shotgun (WGS) entry which is preliminary data.</text>
</comment>
<evidence type="ECO:0000259" key="1">
    <source>
        <dbReference type="PROSITE" id="PS50011"/>
    </source>
</evidence>
<dbReference type="InterPro" id="IPR011009">
    <property type="entry name" value="Kinase-like_dom_sf"/>
</dbReference>
<name>A0A210PUJ3_MIZYE</name>
<dbReference type="EMBL" id="NEDP02005486">
    <property type="protein sequence ID" value="OWF40125.1"/>
    <property type="molecule type" value="Genomic_DNA"/>
</dbReference>
<protein>
    <submittedName>
        <fullName evidence="2">NUAK family SNF1-like kinase 2</fullName>
    </submittedName>
</protein>
<keyword evidence="3" id="KW-1185">Reference proteome</keyword>
<accession>A0A210PUJ3</accession>
<keyword evidence="2" id="KW-0418">Kinase</keyword>
<dbReference type="GO" id="GO:0004672">
    <property type="term" value="F:protein kinase activity"/>
    <property type="evidence" value="ECO:0007669"/>
    <property type="project" value="InterPro"/>
</dbReference>
<dbReference type="AlphaFoldDB" id="A0A210PUJ3"/>
<dbReference type="PANTHER" id="PTHR24362">
    <property type="entry name" value="SERINE/THREONINE-PROTEIN KINASE NEK"/>
    <property type="match status" value="1"/>
</dbReference>
<evidence type="ECO:0000313" key="3">
    <source>
        <dbReference type="Proteomes" id="UP000242188"/>
    </source>
</evidence>
<dbReference type="GO" id="GO:0005524">
    <property type="term" value="F:ATP binding"/>
    <property type="evidence" value="ECO:0007669"/>
    <property type="project" value="InterPro"/>
</dbReference>
<evidence type="ECO:0000313" key="2">
    <source>
        <dbReference type="EMBL" id="OWF40125.1"/>
    </source>
</evidence>
<dbReference type="PROSITE" id="PS50011">
    <property type="entry name" value="PROTEIN_KINASE_DOM"/>
    <property type="match status" value="1"/>
</dbReference>
<sequence length="318" mass="35438">MEAKYKILEKIDEGSFGDIFTLQSLNGGIVFALKQIEYRGNLLKDEYIVGEIECLTKLKHDHIIGLKDVYIGSNTVNLILEYAENGNLENYLRERFPMKGIFLRRFGVQILKAIDFCHSCGIAHRDLTPSNVLVTADHVIKLADFGLAVCAVSSKGEEVMCEDYLGNVPYLAPEVLKEVPYNALMADLWSTGMLLYYLLFGKVLLHGTAETVLQDSEEVAALLCSIDSTSFSRTEKNIFEYIKNLLKCLPEERTSIGTLLLGTMQDHSEAKMAIRPSRDLVCGMVEAMSDYSETKMATRPSHDIVNGMVACGSALRQV</sequence>
<dbReference type="SUPFAM" id="SSF56112">
    <property type="entry name" value="Protein kinase-like (PK-like)"/>
    <property type="match status" value="1"/>
</dbReference>
<organism evidence="2 3">
    <name type="scientific">Mizuhopecten yessoensis</name>
    <name type="common">Japanese scallop</name>
    <name type="synonym">Patinopecten yessoensis</name>
    <dbReference type="NCBI Taxonomy" id="6573"/>
    <lineage>
        <taxon>Eukaryota</taxon>
        <taxon>Metazoa</taxon>
        <taxon>Spiralia</taxon>
        <taxon>Lophotrochozoa</taxon>
        <taxon>Mollusca</taxon>
        <taxon>Bivalvia</taxon>
        <taxon>Autobranchia</taxon>
        <taxon>Pteriomorphia</taxon>
        <taxon>Pectinida</taxon>
        <taxon>Pectinoidea</taxon>
        <taxon>Pectinidae</taxon>
        <taxon>Mizuhopecten</taxon>
    </lineage>
</organism>
<keyword evidence="2" id="KW-0808">Transferase</keyword>
<dbReference type="Proteomes" id="UP000242188">
    <property type="component" value="Unassembled WGS sequence"/>
</dbReference>
<reference evidence="2 3" key="1">
    <citation type="journal article" date="2017" name="Nat. Ecol. Evol.">
        <title>Scallop genome provides insights into evolution of bilaterian karyotype and development.</title>
        <authorList>
            <person name="Wang S."/>
            <person name="Zhang J."/>
            <person name="Jiao W."/>
            <person name="Li J."/>
            <person name="Xun X."/>
            <person name="Sun Y."/>
            <person name="Guo X."/>
            <person name="Huan P."/>
            <person name="Dong B."/>
            <person name="Zhang L."/>
            <person name="Hu X."/>
            <person name="Sun X."/>
            <person name="Wang J."/>
            <person name="Zhao C."/>
            <person name="Wang Y."/>
            <person name="Wang D."/>
            <person name="Huang X."/>
            <person name="Wang R."/>
            <person name="Lv J."/>
            <person name="Li Y."/>
            <person name="Zhang Z."/>
            <person name="Liu B."/>
            <person name="Lu W."/>
            <person name="Hui Y."/>
            <person name="Liang J."/>
            <person name="Zhou Z."/>
            <person name="Hou R."/>
            <person name="Li X."/>
            <person name="Liu Y."/>
            <person name="Li H."/>
            <person name="Ning X."/>
            <person name="Lin Y."/>
            <person name="Zhao L."/>
            <person name="Xing Q."/>
            <person name="Dou J."/>
            <person name="Li Y."/>
            <person name="Mao J."/>
            <person name="Guo H."/>
            <person name="Dou H."/>
            <person name="Li T."/>
            <person name="Mu C."/>
            <person name="Jiang W."/>
            <person name="Fu Q."/>
            <person name="Fu X."/>
            <person name="Miao Y."/>
            <person name="Liu J."/>
            <person name="Yu Q."/>
            <person name="Li R."/>
            <person name="Liao H."/>
            <person name="Li X."/>
            <person name="Kong Y."/>
            <person name="Jiang Z."/>
            <person name="Chourrout D."/>
            <person name="Li R."/>
            <person name="Bao Z."/>
        </authorList>
    </citation>
    <scope>NUCLEOTIDE SEQUENCE [LARGE SCALE GENOMIC DNA]</scope>
    <source>
        <strain evidence="2 3">PY_sf001</strain>
    </source>
</reference>
<gene>
    <name evidence="2" type="ORF">KP79_PYT05909</name>
</gene>